<evidence type="ECO:0000256" key="4">
    <source>
        <dbReference type="ARBA" id="ARBA00022692"/>
    </source>
</evidence>
<comment type="similarity">
    <text evidence="2">Belongs to the DoxX family.</text>
</comment>
<evidence type="ECO:0000256" key="6">
    <source>
        <dbReference type="ARBA" id="ARBA00023136"/>
    </source>
</evidence>
<sequence>MSNLSAPALLVGRILIAAIFLISGFGKLMDPAGTAGYMSSVGLPGILVWPTIVVELLGGILIVVGYQTRIVALILAAFTLVAGLLFHLQPADMGQMINFWKNIAIVGGFLFLFAGGPGPLSIDRR</sequence>
<dbReference type="InterPro" id="IPR051907">
    <property type="entry name" value="DoxX-like_oxidoreductase"/>
</dbReference>
<dbReference type="EMBL" id="JACHOO010000002">
    <property type="protein sequence ID" value="MBB5752132.1"/>
    <property type="molecule type" value="Genomic_DNA"/>
</dbReference>
<keyword evidence="9" id="KW-1185">Reference proteome</keyword>
<protein>
    <submittedName>
        <fullName evidence="8">Putative oxidoreductase</fullName>
    </submittedName>
</protein>
<feature type="transmembrane region" description="Helical" evidence="7">
    <location>
        <begin position="6"/>
        <end position="29"/>
    </location>
</feature>
<accession>A0A7W9CVI7</accession>
<evidence type="ECO:0000256" key="7">
    <source>
        <dbReference type="SAM" id="Phobius"/>
    </source>
</evidence>
<keyword evidence="6 7" id="KW-0472">Membrane</keyword>
<dbReference type="Pfam" id="PF07681">
    <property type="entry name" value="DoxX"/>
    <property type="match status" value="1"/>
</dbReference>
<evidence type="ECO:0000256" key="1">
    <source>
        <dbReference type="ARBA" id="ARBA00004651"/>
    </source>
</evidence>
<feature type="transmembrane region" description="Helical" evidence="7">
    <location>
        <begin position="41"/>
        <end position="64"/>
    </location>
</feature>
<proteinExistence type="inferred from homology"/>
<dbReference type="GO" id="GO:0005886">
    <property type="term" value="C:plasma membrane"/>
    <property type="evidence" value="ECO:0007669"/>
    <property type="project" value="UniProtKB-SubCell"/>
</dbReference>
<dbReference type="AlphaFoldDB" id="A0A7W9CVI7"/>
<comment type="subcellular location">
    <subcellularLocation>
        <location evidence="1">Cell membrane</location>
        <topology evidence="1">Multi-pass membrane protein</topology>
    </subcellularLocation>
</comment>
<dbReference type="PANTHER" id="PTHR33452">
    <property type="entry name" value="OXIDOREDUCTASE CATD-RELATED"/>
    <property type="match status" value="1"/>
</dbReference>
<feature type="transmembrane region" description="Helical" evidence="7">
    <location>
        <begin position="100"/>
        <end position="122"/>
    </location>
</feature>
<keyword evidence="3" id="KW-1003">Cell membrane</keyword>
<feature type="transmembrane region" description="Helical" evidence="7">
    <location>
        <begin position="70"/>
        <end position="88"/>
    </location>
</feature>
<evidence type="ECO:0000256" key="2">
    <source>
        <dbReference type="ARBA" id="ARBA00006679"/>
    </source>
</evidence>
<gene>
    <name evidence="8" type="ORF">GGQ63_001184</name>
</gene>
<dbReference type="PANTHER" id="PTHR33452:SF1">
    <property type="entry name" value="INNER MEMBRANE PROTEIN YPHA-RELATED"/>
    <property type="match status" value="1"/>
</dbReference>
<evidence type="ECO:0000256" key="5">
    <source>
        <dbReference type="ARBA" id="ARBA00022989"/>
    </source>
</evidence>
<evidence type="ECO:0000256" key="3">
    <source>
        <dbReference type="ARBA" id="ARBA00022475"/>
    </source>
</evidence>
<name>A0A7W9CVI7_9HYPH</name>
<evidence type="ECO:0000313" key="9">
    <source>
        <dbReference type="Proteomes" id="UP000523821"/>
    </source>
</evidence>
<dbReference type="InterPro" id="IPR032808">
    <property type="entry name" value="DoxX"/>
</dbReference>
<dbReference type="RefSeq" id="WP_183853514.1">
    <property type="nucleotide sequence ID" value="NZ_JACHOO010000002.1"/>
</dbReference>
<evidence type="ECO:0000313" key="8">
    <source>
        <dbReference type="EMBL" id="MBB5752132.1"/>
    </source>
</evidence>
<organism evidence="8 9">
    <name type="scientific">Prosthecomicrobium pneumaticum</name>
    <dbReference type="NCBI Taxonomy" id="81895"/>
    <lineage>
        <taxon>Bacteria</taxon>
        <taxon>Pseudomonadati</taxon>
        <taxon>Pseudomonadota</taxon>
        <taxon>Alphaproteobacteria</taxon>
        <taxon>Hyphomicrobiales</taxon>
        <taxon>Kaistiaceae</taxon>
        <taxon>Prosthecomicrobium</taxon>
    </lineage>
</organism>
<reference evidence="8 9" key="1">
    <citation type="submission" date="2020-08" db="EMBL/GenBank/DDBJ databases">
        <title>Genomic Encyclopedia of Type Strains, Phase IV (KMG-IV): sequencing the most valuable type-strain genomes for metagenomic binning, comparative biology and taxonomic classification.</title>
        <authorList>
            <person name="Goeker M."/>
        </authorList>
    </citation>
    <scope>NUCLEOTIDE SEQUENCE [LARGE SCALE GENOMIC DNA]</scope>
    <source>
        <strain evidence="8 9">DSM 16268</strain>
    </source>
</reference>
<keyword evidence="4 7" id="KW-0812">Transmembrane</keyword>
<keyword evidence="5 7" id="KW-1133">Transmembrane helix</keyword>
<dbReference type="Proteomes" id="UP000523821">
    <property type="component" value="Unassembled WGS sequence"/>
</dbReference>
<comment type="caution">
    <text evidence="8">The sequence shown here is derived from an EMBL/GenBank/DDBJ whole genome shotgun (WGS) entry which is preliminary data.</text>
</comment>